<gene>
    <name evidence="3" type="ORF">DKX38_027960</name>
</gene>
<name>A0A5N5J893_9ROSI</name>
<proteinExistence type="predicted"/>
<organism evidence="3 4">
    <name type="scientific">Salix brachista</name>
    <dbReference type="NCBI Taxonomy" id="2182728"/>
    <lineage>
        <taxon>Eukaryota</taxon>
        <taxon>Viridiplantae</taxon>
        <taxon>Streptophyta</taxon>
        <taxon>Embryophyta</taxon>
        <taxon>Tracheophyta</taxon>
        <taxon>Spermatophyta</taxon>
        <taxon>Magnoliopsida</taxon>
        <taxon>eudicotyledons</taxon>
        <taxon>Gunneridae</taxon>
        <taxon>Pentapetalae</taxon>
        <taxon>rosids</taxon>
        <taxon>fabids</taxon>
        <taxon>Malpighiales</taxon>
        <taxon>Salicaceae</taxon>
        <taxon>Saliceae</taxon>
        <taxon>Salix</taxon>
    </lineage>
</organism>
<dbReference type="PROSITE" id="PS50012">
    <property type="entry name" value="RCC1_3"/>
    <property type="match status" value="5"/>
</dbReference>
<comment type="caution">
    <text evidence="3">The sequence shown here is derived from an EMBL/GenBank/DDBJ whole genome shotgun (WGS) entry which is preliminary data.</text>
</comment>
<dbReference type="InterPro" id="IPR051210">
    <property type="entry name" value="Ub_ligase/GEF_domain"/>
</dbReference>
<dbReference type="Proteomes" id="UP000326939">
    <property type="component" value="Chromosome 18"/>
</dbReference>
<keyword evidence="4" id="KW-1185">Reference proteome</keyword>
<keyword evidence="1" id="KW-0677">Repeat</keyword>
<evidence type="ECO:0000256" key="1">
    <source>
        <dbReference type="ARBA" id="ARBA00022737"/>
    </source>
</evidence>
<evidence type="ECO:0000313" key="4">
    <source>
        <dbReference type="Proteomes" id="UP000326939"/>
    </source>
</evidence>
<dbReference type="PROSITE" id="PS00626">
    <property type="entry name" value="RCC1_2"/>
    <property type="match status" value="1"/>
</dbReference>
<evidence type="ECO:0000256" key="2">
    <source>
        <dbReference type="PROSITE-ProRule" id="PRU00235"/>
    </source>
</evidence>
<sequence length="631" mass="68368">MEGNTALSGKVVAVAAGEAHSLILTGDGRVYSWGRGMFGRLGTGSEVDELFPVQVKFETCEEKRLNFVGVAAGAYHSLALAGFVHFSVLVEPSDAPCTLGNHEFFPDYDVNNNHKDLLQENESPFSLDSVWIETGICISKGGSFALANALFLCNLDCCMDGQLGVSGENYSMPRLMDQCLELGSRSLGSLDHSETKSEGPLKICSIKAGGMMSLAIDDHGTLWMWGNCPQQSNKNGSSISFESSFIPIPVHDFHGHPVVKVACGSEHVVALVSARETYKGEDLVCYSWGNNNHGQLGLGDRESRVHPEIVEMFNQDSSWDVYEVACGAHHTALLTRKKRTNDTLESVCWTFGLGDNGQLGHGTTQSVLKPEPVKELPQQAYLISVDCGLFHTSVVSLVGDVWSWGMEKGLGLCPDASFTGTDAGDAASPLLMSGYGVDGPIFHNPIQVACGAAHTVLVAHDGYKLWSWGRGTSGVLGNGKTVNCFAPSFVFWPPLTEDFKQSEPKTVGEEGNGSKAVAETDRSLSLAMEEIKLLQSKLSIMEQYGGMLHGLIIKDCFEIEEVRTSLRCSLCFKIRWKSFHCPDSLDNIHLFPLGVFWVDELGVISCGILQPTIKSMLIRVCNSGVNAHNSL</sequence>
<dbReference type="PANTHER" id="PTHR22870:SF155">
    <property type="entry name" value="E3 UBIQUITIN-PROTEIN LIGASE HERC1-RELATED"/>
    <property type="match status" value="1"/>
</dbReference>
<feature type="repeat" description="RCC1" evidence="2">
    <location>
        <begin position="283"/>
        <end position="337"/>
    </location>
</feature>
<dbReference type="SUPFAM" id="SSF50985">
    <property type="entry name" value="RCC1/BLIP-II"/>
    <property type="match status" value="2"/>
</dbReference>
<protein>
    <submittedName>
        <fullName evidence="3">Uncharacterized protein</fullName>
    </submittedName>
</protein>
<dbReference type="Gene3D" id="2.130.10.30">
    <property type="entry name" value="Regulator of chromosome condensation 1/beta-lactamase-inhibitor protein II"/>
    <property type="match status" value="2"/>
</dbReference>
<dbReference type="InterPro" id="IPR009091">
    <property type="entry name" value="RCC1/BLIP-II"/>
</dbReference>
<accession>A0A5N5J893</accession>
<dbReference type="InterPro" id="IPR000408">
    <property type="entry name" value="Reg_chr_condens"/>
</dbReference>
<evidence type="ECO:0000313" key="3">
    <source>
        <dbReference type="EMBL" id="KAB5514054.1"/>
    </source>
</evidence>
<dbReference type="Pfam" id="PF00415">
    <property type="entry name" value="RCC1"/>
    <property type="match status" value="4"/>
</dbReference>
<dbReference type="AlphaFoldDB" id="A0A5N5J893"/>
<feature type="repeat" description="RCC1" evidence="2">
    <location>
        <begin position="346"/>
        <end position="398"/>
    </location>
</feature>
<dbReference type="PANTHER" id="PTHR22870">
    <property type="entry name" value="REGULATOR OF CHROMOSOME CONDENSATION"/>
    <property type="match status" value="1"/>
</dbReference>
<reference evidence="4" key="1">
    <citation type="journal article" date="2019" name="Gigascience">
        <title>De novo genome assembly of the endangered Acer yangbiense, a plant species with extremely small populations endemic to Yunnan Province, China.</title>
        <authorList>
            <person name="Yang J."/>
            <person name="Wariss H.M."/>
            <person name="Tao L."/>
            <person name="Zhang R."/>
            <person name="Yun Q."/>
            <person name="Hollingsworth P."/>
            <person name="Dao Z."/>
            <person name="Luo G."/>
            <person name="Guo H."/>
            <person name="Ma Y."/>
            <person name="Sun W."/>
        </authorList>
    </citation>
    <scope>NUCLEOTIDE SEQUENCE [LARGE SCALE GENOMIC DNA]</scope>
    <source>
        <strain evidence="4">cv. br00</strain>
    </source>
</reference>
<dbReference type="PRINTS" id="PR00633">
    <property type="entry name" value="RCCNDNSATION"/>
</dbReference>
<feature type="repeat" description="RCC1" evidence="2">
    <location>
        <begin position="399"/>
        <end position="461"/>
    </location>
</feature>
<feature type="repeat" description="RCC1" evidence="2">
    <location>
        <begin position="220"/>
        <end position="274"/>
    </location>
</feature>
<feature type="repeat" description="RCC1" evidence="2">
    <location>
        <begin position="28"/>
        <end position="83"/>
    </location>
</feature>
<dbReference type="EMBL" id="VDCV01000018">
    <property type="protein sequence ID" value="KAB5514054.1"/>
    <property type="molecule type" value="Genomic_DNA"/>
</dbReference>